<dbReference type="Proteomes" id="UP000094043">
    <property type="component" value="Chromosome 1"/>
</dbReference>
<feature type="transmembrane region" description="Helical" evidence="2">
    <location>
        <begin position="450"/>
        <end position="469"/>
    </location>
</feature>
<reference evidence="4" key="1">
    <citation type="submission" date="2016-06" db="EMBL/GenBank/DDBJ databases">
        <authorList>
            <person name="Cuomo C."/>
            <person name="Litvintseva A."/>
            <person name="Heitman J."/>
            <person name="Chen Y."/>
            <person name="Sun S."/>
            <person name="Springer D."/>
            <person name="Dromer F."/>
            <person name="Young S."/>
            <person name="Zeng Q."/>
            <person name="Chapman S."/>
            <person name="Gujja S."/>
            <person name="Saif S."/>
            <person name="Birren B."/>
        </authorList>
    </citation>
    <scope>NUCLEOTIDE SEQUENCE</scope>
    <source>
        <strain evidence="4">CBS 7841</strain>
    </source>
</reference>
<keyword evidence="2" id="KW-0812">Transmembrane</keyword>
<keyword evidence="2" id="KW-1133">Transmembrane helix</keyword>
<evidence type="ECO:0000256" key="2">
    <source>
        <dbReference type="SAM" id="Phobius"/>
    </source>
</evidence>
<dbReference type="AlphaFoldDB" id="A0AAJ8JML2"/>
<dbReference type="InterPro" id="IPR026749">
    <property type="entry name" value="Tmem135"/>
</dbReference>
<evidence type="ECO:0000259" key="3">
    <source>
        <dbReference type="Pfam" id="PF15982"/>
    </source>
</evidence>
<evidence type="ECO:0000256" key="1">
    <source>
        <dbReference type="SAM" id="MobiDB-lite"/>
    </source>
</evidence>
<evidence type="ECO:0000313" key="4">
    <source>
        <dbReference type="EMBL" id="WVN85044.1"/>
    </source>
</evidence>
<accession>A0AAJ8JML2</accession>
<reference evidence="4" key="3">
    <citation type="submission" date="2024-01" db="EMBL/GenBank/DDBJ databases">
        <authorList>
            <person name="Coelho M.A."/>
            <person name="David-Palma M."/>
            <person name="Shea T."/>
            <person name="Sun S."/>
            <person name="Cuomo C.A."/>
            <person name="Heitman J."/>
        </authorList>
    </citation>
    <scope>NUCLEOTIDE SEQUENCE</scope>
    <source>
        <strain evidence="4">CBS 7841</strain>
    </source>
</reference>
<sequence>MPPPSLESSDPVRSDSSSVAAKDTQQKSHPYSKASILRQTVSALSTSGSHQIDHVTRGRKILRFTQAITDSATFAIDEDGNNACFPDKALEEGRLGKKGLPYDQRNFLSSEPGTPNFSEAADQIRRTLSLASLDSLILLSANHAERTRFFAEVSRAGRDLVWRKESERRLLPSNNERAALLALKRGLRSFILAFSVRSGINILLLLFRLLRRRKSKTTLRLLIYTVFALDSWRFGGMMGTFTFLYIFTLHILRLAPPLTYYKRRLKHGLWNRATFGPPEREGAEGERRWQAAVAGAVGSLGLLFESKSRRTGVAQQYVSLLSSYTPRMGLHIPYGDLIVFGACCGQIMFAFLMSPETIPKEYYSWIRSASRVPEFAIQANRSLVRNNIIDENMAQKALDYKLITPSNRRQLKVVLQQIRDGAKLTSVPCEMVHPWCNSCVETNFRRFFAVYRFMLPVYSALHLIPMLVLRRHHFKRDPLGMLRRAGWGITRSCSFLGMFVTIYQTLFCARVQILQHQHGTQGLRDLLKKKQVFWAMGFTTCLSLLLEEKKRRAELAMYVLPKALESAWSSAKRRAWVPIVPFGEAVLGMAAMGMVMDAYKHQPEAMSGFVRKLLFQLVGPV</sequence>
<feature type="transmembrane region" description="Helical" evidence="2">
    <location>
        <begin position="190"/>
        <end position="210"/>
    </location>
</feature>
<gene>
    <name evidence="4" type="ORF">L203_100186</name>
</gene>
<dbReference type="InterPro" id="IPR031926">
    <property type="entry name" value="TMEM135_N"/>
</dbReference>
<dbReference type="GeneID" id="91084402"/>
<feature type="domain" description="Transmembrane protein 135 N-terminal" evidence="3">
    <location>
        <begin position="430"/>
        <end position="565"/>
    </location>
</feature>
<keyword evidence="2" id="KW-0472">Membrane</keyword>
<dbReference type="KEGG" id="cdep:91084402"/>
<dbReference type="PANTHER" id="PTHR12459:SF6">
    <property type="entry name" value="GB|AAD46013.1"/>
    <property type="match status" value="1"/>
</dbReference>
<reference evidence="4" key="2">
    <citation type="journal article" date="2022" name="Elife">
        <title>Obligate sexual reproduction of a homothallic fungus closely related to the Cryptococcus pathogenic species complex.</title>
        <authorList>
            <person name="Passer A.R."/>
            <person name="Clancey S.A."/>
            <person name="Shea T."/>
            <person name="David-Palma M."/>
            <person name="Averette A.F."/>
            <person name="Boekhout T."/>
            <person name="Porcel B.M."/>
            <person name="Nowrousian M."/>
            <person name="Cuomo C.A."/>
            <person name="Sun S."/>
            <person name="Heitman J."/>
            <person name="Coelho M.A."/>
        </authorList>
    </citation>
    <scope>NUCLEOTIDE SEQUENCE</scope>
    <source>
        <strain evidence="4">CBS 7841</strain>
    </source>
</reference>
<feature type="compositionally biased region" description="Low complexity" evidence="1">
    <location>
        <begin position="1"/>
        <end position="19"/>
    </location>
</feature>
<name>A0AAJ8JML2_9TREE</name>
<evidence type="ECO:0000313" key="5">
    <source>
        <dbReference type="Proteomes" id="UP000094043"/>
    </source>
</evidence>
<dbReference type="PANTHER" id="PTHR12459">
    <property type="entry name" value="TRANSMEMBRANE PROTEIN 135-RELATED"/>
    <property type="match status" value="1"/>
</dbReference>
<proteinExistence type="predicted"/>
<feature type="region of interest" description="Disordered" evidence="1">
    <location>
        <begin position="1"/>
        <end position="32"/>
    </location>
</feature>
<dbReference type="EMBL" id="CP143784">
    <property type="protein sequence ID" value="WVN85044.1"/>
    <property type="molecule type" value="Genomic_DNA"/>
</dbReference>
<protein>
    <recommendedName>
        <fullName evidence="3">Transmembrane protein 135 N-terminal domain-containing protein</fullName>
    </recommendedName>
</protein>
<feature type="transmembrane region" description="Helical" evidence="2">
    <location>
        <begin position="575"/>
        <end position="596"/>
    </location>
</feature>
<keyword evidence="5" id="KW-1185">Reference proteome</keyword>
<dbReference type="Pfam" id="PF15982">
    <property type="entry name" value="TMEM135_C_rich"/>
    <property type="match status" value="1"/>
</dbReference>
<feature type="transmembrane region" description="Helical" evidence="2">
    <location>
        <begin position="489"/>
        <end position="512"/>
    </location>
</feature>
<feature type="transmembrane region" description="Helical" evidence="2">
    <location>
        <begin position="241"/>
        <end position="261"/>
    </location>
</feature>
<organism evidence="4 5">
    <name type="scientific">Cryptococcus depauperatus CBS 7841</name>
    <dbReference type="NCBI Taxonomy" id="1295531"/>
    <lineage>
        <taxon>Eukaryota</taxon>
        <taxon>Fungi</taxon>
        <taxon>Dikarya</taxon>
        <taxon>Basidiomycota</taxon>
        <taxon>Agaricomycotina</taxon>
        <taxon>Tremellomycetes</taxon>
        <taxon>Tremellales</taxon>
        <taxon>Cryptococcaceae</taxon>
        <taxon>Cryptococcus</taxon>
    </lineage>
</organism>
<feature type="transmembrane region" description="Helical" evidence="2">
    <location>
        <begin position="334"/>
        <end position="353"/>
    </location>
</feature>
<dbReference type="RefSeq" id="XP_066065745.1">
    <property type="nucleotide sequence ID" value="XM_066209648.1"/>
</dbReference>